<dbReference type="RefSeq" id="WP_124906950.1">
    <property type="nucleotide sequence ID" value="NZ_RQJP01000002.1"/>
</dbReference>
<keyword evidence="1" id="KW-0732">Signal</keyword>
<reference evidence="3 4" key="1">
    <citation type="submission" date="2018-11" db="EMBL/GenBank/DDBJ databases">
        <authorList>
            <person name="Zhou Z."/>
            <person name="Wang G."/>
        </authorList>
    </citation>
    <scope>NUCLEOTIDE SEQUENCE [LARGE SCALE GENOMIC DNA]</scope>
    <source>
        <strain evidence="3 4">KCTC42998</strain>
    </source>
</reference>
<sequence>MLKVRLLILVAFVFASFSSFAQIQGVFGLKFGANSSKTVQEGVTPYISRLKTSFHLGGIYRLRYKRFVAQPELLFSLKGGSFKRLGANPQVIRNNYNYLSVPLMLGWVPTEGVVLQAGPEFSYALNTPSTNGPGKRNDTGIAVGVHYDFLDMAEKFSLNLRYIYGLNNISNSPIVEYRNRTFQVSIVYNFYKKGK</sequence>
<feature type="signal peptide" evidence="1">
    <location>
        <begin position="1"/>
        <end position="21"/>
    </location>
</feature>
<dbReference type="EMBL" id="RQJP01000002">
    <property type="protein sequence ID" value="RRB15346.1"/>
    <property type="molecule type" value="Genomic_DNA"/>
</dbReference>
<dbReference type="Proteomes" id="UP000274271">
    <property type="component" value="Unassembled WGS sequence"/>
</dbReference>
<dbReference type="AlphaFoldDB" id="A0A3P1CQJ5"/>
<evidence type="ECO:0000259" key="2">
    <source>
        <dbReference type="Pfam" id="PF13568"/>
    </source>
</evidence>
<comment type="caution">
    <text evidence="3">The sequence shown here is derived from an EMBL/GenBank/DDBJ whole genome shotgun (WGS) entry which is preliminary data.</text>
</comment>
<proteinExistence type="predicted"/>
<evidence type="ECO:0000256" key="1">
    <source>
        <dbReference type="SAM" id="SignalP"/>
    </source>
</evidence>
<feature type="chain" id="PRO_5017931714" evidence="1">
    <location>
        <begin position="22"/>
        <end position="195"/>
    </location>
</feature>
<feature type="domain" description="Outer membrane protein beta-barrel" evidence="2">
    <location>
        <begin position="26"/>
        <end position="170"/>
    </location>
</feature>
<evidence type="ECO:0000313" key="3">
    <source>
        <dbReference type="EMBL" id="RRB15346.1"/>
    </source>
</evidence>
<dbReference type="OrthoDB" id="946335at2"/>
<gene>
    <name evidence="3" type="ORF">EHT87_12480</name>
</gene>
<accession>A0A3P1CQJ5</accession>
<dbReference type="InterPro" id="IPR025665">
    <property type="entry name" value="Beta-barrel_OMP_2"/>
</dbReference>
<evidence type="ECO:0000313" key="4">
    <source>
        <dbReference type="Proteomes" id="UP000274271"/>
    </source>
</evidence>
<organism evidence="3 4">
    <name type="scientific">Larkinella knui</name>
    <dbReference type="NCBI Taxonomy" id="2025310"/>
    <lineage>
        <taxon>Bacteria</taxon>
        <taxon>Pseudomonadati</taxon>
        <taxon>Bacteroidota</taxon>
        <taxon>Cytophagia</taxon>
        <taxon>Cytophagales</taxon>
        <taxon>Spirosomataceae</taxon>
        <taxon>Larkinella</taxon>
    </lineage>
</organism>
<keyword evidence="4" id="KW-1185">Reference proteome</keyword>
<name>A0A3P1CQJ5_9BACT</name>
<protein>
    <submittedName>
        <fullName evidence="3">PorT family protein</fullName>
    </submittedName>
</protein>
<dbReference type="Pfam" id="PF13568">
    <property type="entry name" value="OMP_b-brl_2"/>
    <property type="match status" value="1"/>
</dbReference>